<dbReference type="GO" id="GO:0006879">
    <property type="term" value="P:intracellular iron ion homeostasis"/>
    <property type="evidence" value="ECO:0007669"/>
    <property type="project" value="UniProtKB-KW"/>
</dbReference>
<dbReference type="Gene3D" id="1.20.1260.10">
    <property type="match status" value="1"/>
</dbReference>
<sequence>MMNEAMQKALNEQVNAEFYSSYFYLGMESYFQSLSLNGFASWMRSQVQEEMFHGMKIYDYIHERGGKAMLGAIDRPEQEWDSPLACFEQVLAHEKKVTDLINNLMDVAIGNRDHATKAFLDWFVSEQVEEEATVGTVVDKLRLIGDNSSALFLLDAELAKRVFTLPVN</sequence>
<dbReference type="CDD" id="cd01055">
    <property type="entry name" value="Nonheme_Ferritin"/>
    <property type="match status" value="1"/>
</dbReference>
<feature type="binding site" evidence="6">
    <location>
        <position position="50"/>
    </location>
    <ligand>
        <name>Fe cation</name>
        <dbReference type="ChEBI" id="CHEBI:24875"/>
        <label>1</label>
    </ligand>
</feature>
<keyword evidence="4" id="KW-0560">Oxidoreductase</keyword>
<evidence type="ECO:0000256" key="3">
    <source>
        <dbReference type="ARBA" id="ARBA00022723"/>
    </source>
</evidence>
<dbReference type="PANTHER" id="PTHR11431">
    <property type="entry name" value="FERRITIN"/>
    <property type="match status" value="1"/>
</dbReference>
<evidence type="ECO:0000256" key="6">
    <source>
        <dbReference type="PIRSR" id="PIRSR601519-1"/>
    </source>
</evidence>
<feature type="binding site" evidence="6">
    <location>
        <position position="53"/>
    </location>
    <ligand>
        <name>Fe cation</name>
        <dbReference type="ChEBI" id="CHEBI:24875"/>
        <label>1</label>
    </ligand>
</feature>
<dbReference type="EC" id="1.16.3.2" evidence="7"/>
<evidence type="ECO:0000259" key="8">
    <source>
        <dbReference type="PROSITE" id="PS50905"/>
    </source>
</evidence>
<reference evidence="9 10" key="1">
    <citation type="submission" date="2020-08" db="EMBL/GenBank/DDBJ databases">
        <title>Bridging the membrane lipid divide: bacteria of the FCB group superphylum have the potential to synthesize archaeal ether lipids.</title>
        <authorList>
            <person name="Villanueva L."/>
            <person name="Von Meijenfeldt F.A.B."/>
            <person name="Westbye A.B."/>
            <person name="Yadav S."/>
            <person name="Hopmans E.C."/>
            <person name="Dutilh B.E."/>
            <person name="Sinninghe Damste J.S."/>
        </authorList>
    </citation>
    <scope>NUCLEOTIDE SEQUENCE [LARGE SCALE GENOMIC DNA]</scope>
    <source>
        <strain evidence="9">NIOZ-UU81</strain>
    </source>
</reference>
<gene>
    <name evidence="9" type="ORF">H8E79_08745</name>
</gene>
<evidence type="ECO:0000256" key="4">
    <source>
        <dbReference type="ARBA" id="ARBA00023002"/>
    </source>
</evidence>
<evidence type="ECO:0000256" key="7">
    <source>
        <dbReference type="RuleBase" id="RU361145"/>
    </source>
</evidence>
<dbReference type="GO" id="GO:0008199">
    <property type="term" value="F:ferric iron binding"/>
    <property type="evidence" value="ECO:0007669"/>
    <property type="project" value="InterPro"/>
</dbReference>
<dbReference type="AlphaFoldDB" id="A0A8J6N982"/>
<feature type="binding site" evidence="6">
    <location>
        <position position="94"/>
    </location>
    <ligand>
        <name>Fe cation</name>
        <dbReference type="ChEBI" id="CHEBI:24875"/>
        <label>1</label>
    </ligand>
</feature>
<dbReference type="GO" id="GO:0008198">
    <property type="term" value="F:ferrous iron binding"/>
    <property type="evidence" value="ECO:0007669"/>
    <property type="project" value="TreeGrafter"/>
</dbReference>
<comment type="similarity">
    <text evidence="1 7">Belongs to the ferritin family. Prokaryotic subfamily.</text>
</comment>
<evidence type="ECO:0000256" key="2">
    <source>
        <dbReference type="ARBA" id="ARBA00022434"/>
    </source>
</evidence>
<comment type="subcellular location">
    <subcellularLocation>
        <location evidence="7">Cytoplasm</location>
    </subcellularLocation>
</comment>
<accession>A0A8J6N982</accession>
<proteinExistence type="inferred from homology"/>
<comment type="catalytic activity">
    <reaction evidence="7">
        <text>4 Fe(2+) + O2 + 6 H2O = 4 iron(III) oxide-hydroxide + 12 H(+)</text>
        <dbReference type="Rhea" id="RHEA:11972"/>
        <dbReference type="ChEBI" id="CHEBI:15377"/>
        <dbReference type="ChEBI" id="CHEBI:15378"/>
        <dbReference type="ChEBI" id="CHEBI:15379"/>
        <dbReference type="ChEBI" id="CHEBI:29033"/>
        <dbReference type="ChEBI" id="CHEBI:78619"/>
        <dbReference type="EC" id="1.16.3.2"/>
    </reaction>
</comment>
<dbReference type="GO" id="GO:0005829">
    <property type="term" value="C:cytosol"/>
    <property type="evidence" value="ECO:0007669"/>
    <property type="project" value="TreeGrafter"/>
</dbReference>
<dbReference type="PROSITE" id="PS50905">
    <property type="entry name" value="FERRITIN_LIKE"/>
    <property type="match status" value="1"/>
</dbReference>
<feature type="binding site" evidence="6">
    <location>
        <position position="127"/>
    </location>
    <ligand>
        <name>Fe cation</name>
        <dbReference type="ChEBI" id="CHEBI:24875"/>
        <label>1</label>
    </ligand>
</feature>
<dbReference type="Pfam" id="PF00210">
    <property type="entry name" value="Ferritin"/>
    <property type="match status" value="1"/>
</dbReference>
<dbReference type="GO" id="GO:0042802">
    <property type="term" value="F:identical protein binding"/>
    <property type="evidence" value="ECO:0007669"/>
    <property type="project" value="UniProtKB-ARBA"/>
</dbReference>
<feature type="domain" description="Ferritin-like diiron" evidence="8">
    <location>
        <begin position="1"/>
        <end position="145"/>
    </location>
</feature>
<protein>
    <recommendedName>
        <fullName evidence="7">Ferritin</fullName>
        <ecNumber evidence="7">1.16.3.2</ecNumber>
    </recommendedName>
</protein>
<feature type="binding site" evidence="6">
    <location>
        <position position="17"/>
    </location>
    <ligand>
        <name>Fe cation</name>
        <dbReference type="ChEBI" id="CHEBI:24875"/>
        <label>1</label>
    </ligand>
</feature>
<evidence type="ECO:0000256" key="1">
    <source>
        <dbReference type="ARBA" id="ARBA00006950"/>
    </source>
</evidence>
<evidence type="ECO:0000256" key="5">
    <source>
        <dbReference type="ARBA" id="ARBA00023004"/>
    </source>
</evidence>
<dbReference type="SUPFAM" id="SSF47240">
    <property type="entry name" value="Ferritin-like"/>
    <property type="match status" value="1"/>
</dbReference>
<dbReference type="GO" id="GO:0004322">
    <property type="term" value="F:ferroxidase activity"/>
    <property type="evidence" value="ECO:0007669"/>
    <property type="project" value="TreeGrafter"/>
</dbReference>
<dbReference type="EMBL" id="JACNLK010000084">
    <property type="protein sequence ID" value="MBC8209237.1"/>
    <property type="molecule type" value="Genomic_DNA"/>
</dbReference>
<comment type="function">
    <text evidence="7">Iron-storage protein.</text>
</comment>
<comment type="caution">
    <text evidence="9">The sequence shown here is derived from an EMBL/GenBank/DDBJ whole genome shotgun (WGS) entry which is preliminary data.</text>
</comment>
<dbReference type="InterPro" id="IPR009040">
    <property type="entry name" value="Ferritin-like_diiron"/>
</dbReference>
<keyword evidence="3 6" id="KW-0479">Metal-binding</keyword>
<dbReference type="InterPro" id="IPR041719">
    <property type="entry name" value="Ferritin_prok"/>
</dbReference>
<dbReference type="InterPro" id="IPR001519">
    <property type="entry name" value="Ferritin"/>
</dbReference>
<keyword evidence="2 7" id="KW-0409">Iron storage</keyword>
<name>A0A8J6N982_9BACT</name>
<dbReference type="InterPro" id="IPR008331">
    <property type="entry name" value="Ferritin_DPS_dom"/>
</dbReference>
<evidence type="ECO:0000313" key="10">
    <source>
        <dbReference type="Proteomes" id="UP000599024"/>
    </source>
</evidence>
<organism evidence="9 10">
    <name type="scientific">Candidatus Desulfatifera sulfidica</name>
    <dbReference type="NCBI Taxonomy" id="2841691"/>
    <lineage>
        <taxon>Bacteria</taxon>
        <taxon>Pseudomonadati</taxon>
        <taxon>Thermodesulfobacteriota</taxon>
        <taxon>Desulfobulbia</taxon>
        <taxon>Desulfobulbales</taxon>
        <taxon>Desulfobulbaceae</taxon>
        <taxon>Candidatus Desulfatifera</taxon>
    </lineage>
</organism>
<keyword evidence="5 6" id="KW-0408">Iron</keyword>
<dbReference type="InterPro" id="IPR012347">
    <property type="entry name" value="Ferritin-like"/>
</dbReference>
<dbReference type="Proteomes" id="UP000599024">
    <property type="component" value="Unassembled WGS sequence"/>
</dbReference>
<keyword evidence="7" id="KW-0963">Cytoplasm</keyword>
<dbReference type="GO" id="GO:0006826">
    <property type="term" value="P:iron ion transport"/>
    <property type="evidence" value="ECO:0007669"/>
    <property type="project" value="InterPro"/>
</dbReference>
<evidence type="ECO:0000313" key="9">
    <source>
        <dbReference type="EMBL" id="MBC8209237.1"/>
    </source>
</evidence>
<dbReference type="FunFam" id="1.20.1260.10:FF:000001">
    <property type="entry name" value="Non-heme ferritin"/>
    <property type="match status" value="1"/>
</dbReference>
<dbReference type="InterPro" id="IPR009078">
    <property type="entry name" value="Ferritin-like_SF"/>
</dbReference>
<dbReference type="PANTHER" id="PTHR11431:SF127">
    <property type="entry name" value="BACTERIAL NON-HEME FERRITIN"/>
    <property type="match status" value="1"/>
</dbReference>